<dbReference type="EMBL" id="JBHSUS010000001">
    <property type="protein sequence ID" value="MFC6440128.1"/>
    <property type="molecule type" value="Genomic_DNA"/>
</dbReference>
<feature type="domain" description="Cell-division protein ZapC C-terminal" evidence="7">
    <location>
        <begin position="91"/>
        <end position="166"/>
    </location>
</feature>
<keyword evidence="3 5" id="KW-0717">Septation</keyword>
<evidence type="ECO:0000256" key="5">
    <source>
        <dbReference type="HAMAP-Rule" id="MF_00906"/>
    </source>
</evidence>
<protein>
    <recommendedName>
        <fullName evidence="5 6">Cell division protein ZapC</fullName>
    </recommendedName>
</protein>
<dbReference type="RefSeq" id="WP_131257011.1">
    <property type="nucleotide sequence ID" value="NZ_JBHSUS010000001.1"/>
</dbReference>
<evidence type="ECO:0000256" key="3">
    <source>
        <dbReference type="ARBA" id="ARBA00023210"/>
    </source>
</evidence>
<evidence type="ECO:0000256" key="1">
    <source>
        <dbReference type="ARBA" id="ARBA00022490"/>
    </source>
</evidence>
<comment type="subunit">
    <text evidence="5">Interacts directly with FtsZ.</text>
</comment>
<comment type="function">
    <text evidence="5 6">Contributes to the efficiency of the cell division process by stabilizing the polymeric form of the cell division protein FtsZ. Acts by promoting interactions between FtsZ protofilaments and suppressing the GTPase activity of FtsZ.</text>
</comment>
<dbReference type="HAMAP" id="MF_00906">
    <property type="entry name" value="ZapC"/>
    <property type="match status" value="1"/>
</dbReference>
<evidence type="ECO:0000256" key="4">
    <source>
        <dbReference type="ARBA" id="ARBA00023306"/>
    </source>
</evidence>
<reference evidence="10" key="1">
    <citation type="journal article" date="2019" name="Int. J. Syst. Evol. Microbiol.">
        <title>The Global Catalogue of Microorganisms (GCM) 10K type strain sequencing project: providing services to taxonomists for standard genome sequencing and annotation.</title>
        <authorList>
            <consortium name="The Broad Institute Genomics Platform"/>
            <consortium name="The Broad Institute Genome Sequencing Center for Infectious Disease"/>
            <person name="Wu L."/>
            <person name="Ma J."/>
        </authorList>
    </citation>
    <scope>NUCLEOTIDE SEQUENCE [LARGE SCALE GENOMIC DNA]</scope>
    <source>
        <strain evidence="10">CGMCC 1.16031</strain>
    </source>
</reference>
<sequence>MLQPSKDWCWYYDKTQDCLAIELSDEMVFMTPYRAKQLNPDAQDRQGFSLEDMQFYIEVTEKLQVHAGEFSAAQLTQIALNATAVQKFYKPQMPKSWYFNRQSYAGVHAGLALLENIDGQGLVLQVEADQHASLCMLISASMLLDGQKSLKQFEVIKVMHNYLYPYLPDAPLARYA</sequence>
<dbReference type="InterPro" id="IPR048372">
    <property type="entry name" value="ZapC_C"/>
</dbReference>
<comment type="similarity">
    <text evidence="5 6">Belongs to the ZapC family.</text>
</comment>
<keyword evidence="1 5" id="KW-0963">Cytoplasm</keyword>
<accession>A0ABW1XJD5</accession>
<keyword evidence="2 5" id="KW-0132">Cell division</keyword>
<gene>
    <name evidence="5" type="primary">zapC</name>
    <name evidence="9" type="ORF">ACFP85_08215</name>
</gene>
<dbReference type="Pfam" id="PF21083">
    <property type="entry name" value="ZapC_N"/>
    <property type="match status" value="1"/>
</dbReference>
<dbReference type="Pfam" id="PF07126">
    <property type="entry name" value="ZapC_C"/>
    <property type="match status" value="1"/>
</dbReference>
<evidence type="ECO:0000259" key="7">
    <source>
        <dbReference type="Pfam" id="PF07126"/>
    </source>
</evidence>
<proteinExistence type="inferred from homology"/>
<dbReference type="GO" id="GO:0051301">
    <property type="term" value="P:cell division"/>
    <property type="evidence" value="ECO:0007669"/>
    <property type="project" value="UniProtKB-KW"/>
</dbReference>
<dbReference type="InterPro" id="IPR048373">
    <property type="entry name" value="ZapC_N"/>
</dbReference>
<keyword evidence="10" id="KW-1185">Reference proteome</keyword>
<organism evidence="9 10">
    <name type="scientific">Pseudobowmanella zhangzhouensis</name>
    <dbReference type="NCBI Taxonomy" id="1537679"/>
    <lineage>
        <taxon>Bacteria</taxon>
        <taxon>Pseudomonadati</taxon>
        <taxon>Pseudomonadota</taxon>
        <taxon>Gammaproteobacteria</taxon>
        <taxon>Alteromonadales</taxon>
        <taxon>Alteromonadaceae</taxon>
    </lineage>
</organism>
<dbReference type="Proteomes" id="UP001596364">
    <property type="component" value="Unassembled WGS sequence"/>
</dbReference>
<comment type="caution">
    <text evidence="9">The sequence shown here is derived from an EMBL/GenBank/DDBJ whole genome shotgun (WGS) entry which is preliminary data.</text>
</comment>
<dbReference type="PIRSF" id="PIRSF010252">
    <property type="entry name" value="ZapC"/>
    <property type="match status" value="1"/>
</dbReference>
<comment type="subcellular location">
    <subcellularLocation>
        <location evidence="5 6">Cytoplasm</location>
    </subcellularLocation>
</comment>
<name>A0ABW1XJD5_9ALTE</name>
<evidence type="ECO:0000259" key="8">
    <source>
        <dbReference type="Pfam" id="PF21083"/>
    </source>
</evidence>
<evidence type="ECO:0000313" key="10">
    <source>
        <dbReference type="Proteomes" id="UP001596364"/>
    </source>
</evidence>
<evidence type="ECO:0000313" key="9">
    <source>
        <dbReference type="EMBL" id="MFC6440128.1"/>
    </source>
</evidence>
<dbReference type="InterPro" id="IPR009809">
    <property type="entry name" value="ZapC"/>
</dbReference>
<evidence type="ECO:0000256" key="6">
    <source>
        <dbReference type="PIRNR" id="PIRNR010252"/>
    </source>
</evidence>
<evidence type="ECO:0000256" key="2">
    <source>
        <dbReference type="ARBA" id="ARBA00022618"/>
    </source>
</evidence>
<keyword evidence="4 5" id="KW-0131">Cell cycle</keyword>
<feature type="domain" description="Cell-division protein ZapC N-terminal" evidence="8">
    <location>
        <begin position="1"/>
        <end position="90"/>
    </location>
</feature>